<dbReference type="STRING" id="36849.OXPF_34420"/>
<dbReference type="Proteomes" id="UP000050326">
    <property type="component" value="Unassembled WGS sequence"/>
</dbReference>
<dbReference type="RefSeq" id="WP_054876437.1">
    <property type="nucleotide sequence ID" value="NZ_LKET01000045.1"/>
</dbReference>
<evidence type="ECO:0000313" key="1">
    <source>
        <dbReference type="EMBL" id="KPU43010.1"/>
    </source>
</evidence>
<protein>
    <submittedName>
        <fullName evidence="1">Uncharacterized protein</fullName>
    </submittedName>
</protein>
<keyword evidence="2" id="KW-1185">Reference proteome</keyword>
<gene>
    <name evidence="1" type="ORF">OXPF_34420</name>
</gene>
<comment type="caution">
    <text evidence="1">The sequence shown here is derived from an EMBL/GenBank/DDBJ whole genome shotgun (WGS) entry which is preliminary data.</text>
</comment>
<organism evidence="1 2">
    <name type="scientific">Oxobacter pfennigii</name>
    <dbReference type="NCBI Taxonomy" id="36849"/>
    <lineage>
        <taxon>Bacteria</taxon>
        <taxon>Bacillati</taxon>
        <taxon>Bacillota</taxon>
        <taxon>Clostridia</taxon>
        <taxon>Eubacteriales</taxon>
        <taxon>Clostridiaceae</taxon>
        <taxon>Oxobacter</taxon>
    </lineage>
</organism>
<reference evidence="1 2" key="1">
    <citation type="submission" date="2015-09" db="EMBL/GenBank/DDBJ databases">
        <title>Genome sequence of Oxobacter pfennigii DSM 3222.</title>
        <authorList>
            <person name="Poehlein A."/>
            <person name="Bengelsdorf F.R."/>
            <person name="Schiel-Bengelsdorf B."/>
            <person name="Duerre P."/>
            <person name="Daniel R."/>
        </authorList>
    </citation>
    <scope>NUCLEOTIDE SEQUENCE [LARGE SCALE GENOMIC DNA]</scope>
    <source>
        <strain evidence="1 2">DSM 3222</strain>
    </source>
</reference>
<evidence type="ECO:0000313" key="2">
    <source>
        <dbReference type="Proteomes" id="UP000050326"/>
    </source>
</evidence>
<proteinExistence type="predicted"/>
<name>A0A0P8W348_9CLOT</name>
<sequence>MEHKGIEILNADIKALGMPVMIYQTFGCVIYAYPDAIEEDEFDFVFKCQGKTVGRLSKSGELLIKECHKPDNMVISCKKCYRVCEENGRGINAFLCWGEWINERQDIKDC</sequence>
<dbReference type="EMBL" id="LKET01000045">
    <property type="protein sequence ID" value="KPU43010.1"/>
    <property type="molecule type" value="Genomic_DNA"/>
</dbReference>
<dbReference type="AlphaFoldDB" id="A0A0P8W348"/>
<accession>A0A0P8W348</accession>